<evidence type="ECO:0000256" key="7">
    <source>
        <dbReference type="SAM" id="Phobius"/>
    </source>
</evidence>
<dbReference type="EMBL" id="PSQG01000030">
    <property type="protein sequence ID" value="RCH41950.1"/>
    <property type="molecule type" value="Genomic_DNA"/>
</dbReference>
<feature type="transmembrane region" description="Helical" evidence="7">
    <location>
        <begin position="368"/>
        <end position="389"/>
    </location>
</feature>
<dbReference type="GO" id="GO:0008360">
    <property type="term" value="P:regulation of cell shape"/>
    <property type="evidence" value="ECO:0007669"/>
    <property type="project" value="UniProtKB-KW"/>
</dbReference>
<evidence type="ECO:0000313" key="9">
    <source>
        <dbReference type="Proteomes" id="UP000253208"/>
    </source>
</evidence>
<feature type="transmembrane region" description="Helical" evidence="7">
    <location>
        <begin position="94"/>
        <end position="116"/>
    </location>
</feature>
<feature type="region of interest" description="Disordered" evidence="6">
    <location>
        <begin position="432"/>
        <end position="459"/>
    </location>
</feature>
<keyword evidence="4 7" id="KW-1133">Transmembrane helix</keyword>
<feature type="transmembrane region" description="Helical" evidence="7">
    <location>
        <begin position="401"/>
        <end position="425"/>
    </location>
</feature>
<keyword evidence="5 7" id="KW-0472">Membrane</keyword>
<feature type="transmembrane region" description="Helical" evidence="7">
    <location>
        <begin position="338"/>
        <end position="361"/>
    </location>
</feature>
<protein>
    <submittedName>
        <fullName evidence="8">FtsW/RodA/SpoVE family cell cycle protein</fullName>
    </submittedName>
</protein>
<keyword evidence="3" id="KW-0133">Cell shape</keyword>
<sequence>MINVITELSKYVILTLMIVYTFHCFYMVWRQDEEEKRELLHQQLTMIFFIDFTAFLVIYLKSMDFRVILFYIEMMIFFAAIQILYRIIYQNASLLLLNNMCMLLSVGFIMLCRLSLPSATKQLLIVAAGSAVSLVIPVMIRKMKFLKDLTWAYAGIGIVLLAAVLVLASTSYGAKLSLMGIQPSEVIKITFVFFMASLLCTKVDFRKVVLATIVAVIHVGILVLSRDLGSSVIFFVTYLVLIYVATRNPSYLFLGLGGGCVGSVIAYHLFGHVRQRVSAWKDPMAVYQNEGYQIVQSLFAIGTGGWFGMGLCQGSPEKIPVVKNDFIFSAICEELGGIFAICLILVCTSFFLMIVTIALKIRNPFYKLIALGLGTEYAFQVFLTIGGATKFIPMTGVTLPLVSYGGSSVMCTILMLAIIQGLYILREDEDEQIETQRKETIERRGKRATPERKRNRQTP</sequence>
<feature type="transmembrane region" description="Helical" evidence="7">
    <location>
        <begin position="251"/>
        <end position="270"/>
    </location>
</feature>
<dbReference type="AlphaFoldDB" id="A0A367FU18"/>
<evidence type="ECO:0000256" key="3">
    <source>
        <dbReference type="ARBA" id="ARBA00022960"/>
    </source>
</evidence>
<name>A0A367FU18_9FIRM</name>
<dbReference type="InterPro" id="IPR001182">
    <property type="entry name" value="FtsW/RodA"/>
</dbReference>
<dbReference type="Pfam" id="PF01098">
    <property type="entry name" value="FTSW_RODA_SPOVE"/>
    <property type="match status" value="1"/>
</dbReference>
<feature type="transmembrane region" description="Helical" evidence="7">
    <location>
        <begin position="211"/>
        <end position="244"/>
    </location>
</feature>
<comment type="caution">
    <text evidence="8">The sequence shown here is derived from an EMBL/GenBank/DDBJ whole genome shotgun (WGS) entry which is preliminary data.</text>
</comment>
<dbReference type="PANTHER" id="PTHR30474:SF3">
    <property type="entry name" value="PEPTIDOGLYCAN GLYCOSYLTRANSFERASE RODA"/>
    <property type="match status" value="1"/>
</dbReference>
<gene>
    <name evidence="8" type="ORF">C4886_16105</name>
</gene>
<feature type="transmembrane region" description="Helical" evidence="7">
    <location>
        <begin position="67"/>
        <end position="88"/>
    </location>
</feature>
<feature type="transmembrane region" description="Helical" evidence="7">
    <location>
        <begin position="123"/>
        <end position="140"/>
    </location>
</feature>
<organism evidence="8 9">
    <name type="scientific">Blautia obeum</name>
    <dbReference type="NCBI Taxonomy" id="40520"/>
    <lineage>
        <taxon>Bacteria</taxon>
        <taxon>Bacillati</taxon>
        <taxon>Bacillota</taxon>
        <taxon>Clostridia</taxon>
        <taxon>Lachnospirales</taxon>
        <taxon>Lachnospiraceae</taxon>
        <taxon>Blautia</taxon>
    </lineage>
</organism>
<dbReference type="GO" id="GO:0032153">
    <property type="term" value="C:cell division site"/>
    <property type="evidence" value="ECO:0007669"/>
    <property type="project" value="TreeGrafter"/>
</dbReference>
<feature type="transmembrane region" description="Helical" evidence="7">
    <location>
        <begin position="41"/>
        <end position="60"/>
    </location>
</feature>
<evidence type="ECO:0000256" key="2">
    <source>
        <dbReference type="ARBA" id="ARBA00022692"/>
    </source>
</evidence>
<evidence type="ECO:0000256" key="1">
    <source>
        <dbReference type="ARBA" id="ARBA00004141"/>
    </source>
</evidence>
<keyword evidence="2 7" id="KW-0812">Transmembrane</keyword>
<proteinExistence type="predicted"/>
<feature type="compositionally biased region" description="Basic and acidic residues" evidence="6">
    <location>
        <begin position="434"/>
        <end position="452"/>
    </location>
</feature>
<evidence type="ECO:0000256" key="6">
    <source>
        <dbReference type="SAM" id="MobiDB-lite"/>
    </source>
</evidence>
<dbReference type="GO" id="GO:0005886">
    <property type="term" value="C:plasma membrane"/>
    <property type="evidence" value="ECO:0007669"/>
    <property type="project" value="TreeGrafter"/>
</dbReference>
<dbReference type="GO" id="GO:0015648">
    <property type="term" value="F:lipid-linked peptidoglycan transporter activity"/>
    <property type="evidence" value="ECO:0007669"/>
    <property type="project" value="TreeGrafter"/>
</dbReference>
<dbReference type="PANTHER" id="PTHR30474">
    <property type="entry name" value="CELL CYCLE PROTEIN"/>
    <property type="match status" value="1"/>
</dbReference>
<dbReference type="Proteomes" id="UP000253208">
    <property type="component" value="Unassembled WGS sequence"/>
</dbReference>
<dbReference type="RefSeq" id="WP_114002772.1">
    <property type="nucleotide sequence ID" value="NZ_PSQG01000030.1"/>
</dbReference>
<accession>A0A367FU18</accession>
<comment type="subcellular location">
    <subcellularLocation>
        <location evidence="1">Membrane</location>
        <topology evidence="1">Multi-pass membrane protein</topology>
    </subcellularLocation>
</comment>
<evidence type="ECO:0000256" key="4">
    <source>
        <dbReference type="ARBA" id="ARBA00022989"/>
    </source>
</evidence>
<dbReference type="GO" id="GO:0051301">
    <property type="term" value="P:cell division"/>
    <property type="evidence" value="ECO:0007669"/>
    <property type="project" value="InterPro"/>
</dbReference>
<reference evidence="8 9" key="1">
    <citation type="submission" date="2018-02" db="EMBL/GenBank/DDBJ databases">
        <title>Complete genome sequencing of Faecalibacterium prausnitzii strains isolated from the human gut.</title>
        <authorList>
            <person name="Fitzgerald B.C."/>
            <person name="Shkoporov A.N."/>
            <person name="Ross P.R."/>
            <person name="Hill C."/>
        </authorList>
    </citation>
    <scope>NUCLEOTIDE SEQUENCE [LARGE SCALE GENOMIC DNA]</scope>
    <source>
        <strain evidence="8 9">APC942/31-1</strain>
    </source>
</reference>
<feature type="transmembrane region" description="Helical" evidence="7">
    <location>
        <begin position="12"/>
        <end position="29"/>
    </location>
</feature>
<evidence type="ECO:0000256" key="5">
    <source>
        <dbReference type="ARBA" id="ARBA00023136"/>
    </source>
</evidence>
<feature type="transmembrane region" description="Helical" evidence="7">
    <location>
        <begin position="186"/>
        <end position="205"/>
    </location>
</feature>
<evidence type="ECO:0000313" key="8">
    <source>
        <dbReference type="EMBL" id="RCH41950.1"/>
    </source>
</evidence>
<feature type="transmembrane region" description="Helical" evidence="7">
    <location>
        <begin position="152"/>
        <end position="174"/>
    </location>
</feature>